<organism evidence="2 3">
    <name type="scientific">Liparis tanakae</name>
    <name type="common">Tanaka's snailfish</name>
    <dbReference type="NCBI Taxonomy" id="230148"/>
    <lineage>
        <taxon>Eukaryota</taxon>
        <taxon>Metazoa</taxon>
        <taxon>Chordata</taxon>
        <taxon>Craniata</taxon>
        <taxon>Vertebrata</taxon>
        <taxon>Euteleostomi</taxon>
        <taxon>Actinopterygii</taxon>
        <taxon>Neopterygii</taxon>
        <taxon>Teleostei</taxon>
        <taxon>Neoteleostei</taxon>
        <taxon>Acanthomorphata</taxon>
        <taxon>Eupercaria</taxon>
        <taxon>Perciformes</taxon>
        <taxon>Cottioidei</taxon>
        <taxon>Cottales</taxon>
        <taxon>Liparidae</taxon>
        <taxon>Liparis</taxon>
    </lineage>
</organism>
<name>A0A4Z2EZ32_9TELE</name>
<proteinExistence type="predicted"/>
<dbReference type="EMBL" id="SRLO01002058">
    <property type="protein sequence ID" value="TNN34033.1"/>
    <property type="molecule type" value="Genomic_DNA"/>
</dbReference>
<dbReference type="Proteomes" id="UP000314294">
    <property type="component" value="Unassembled WGS sequence"/>
</dbReference>
<feature type="compositionally biased region" description="Polar residues" evidence="1">
    <location>
        <begin position="34"/>
        <end position="47"/>
    </location>
</feature>
<protein>
    <submittedName>
        <fullName evidence="2">Uncharacterized protein</fullName>
    </submittedName>
</protein>
<sequence>MAKHAKQSRLGFFRYPRPIAQPSNQLGGTEDRNSGASALSGPSRSNRSEALSSLVHCLCGSYSTRSNDSRDHQRRSGNGPTDGAQIEDDWAQIEDDGAQIKDVWAQIEDDGAQVEDDGAQIEDDWAQIEDDGAQIEDDGAQIEDDGAQIEDDGAQIEDDGAQIEDDQLHRIFMKPFPV</sequence>
<evidence type="ECO:0000313" key="2">
    <source>
        <dbReference type="EMBL" id="TNN34033.1"/>
    </source>
</evidence>
<comment type="caution">
    <text evidence="2">The sequence shown here is derived from an EMBL/GenBank/DDBJ whole genome shotgun (WGS) entry which is preliminary data.</text>
</comment>
<feature type="region of interest" description="Disordered" evidence="1">
    <location>
        <begin position="1"/>
        <end position="47"/>
    </location>
</feature>
<evidence type="ECO:0000313" key="3">
    <source>
        <dbReference type="Proteomes" id="UP000314294"/>
    </source>
</evidence>
<evidence type="ECO:0000256" key="1">
    <source>
        <dbReference type="SAM" id="MobiDB-lite"/>
    </source>
</evidence>
<feature type="region of interest" description="Disordered" evidence="1">
    <location>
        <begin position="62"/>
        <end position="87"/>
    </location>
</feature>
<accession>A0A4Z2EZ32</accession>
<gene>
    <name evidence="2" type="ORF">EYF80_055808</name>
</gene>
<keyword evidence="3" id="KW-1185">Reference proteome</keyword>
<reference evidence="2 3" key="1">
    <citation type="submission" date="2019-03" db="EMBL/GenBank/DDBJ databases">
        <title>First draft genome of Liparis tanakae, snailfish: a comprehensive survey of snailfish specific genes.</title>
        <authorList>
            <person name="Kim W."/>
            <person name="Song I."/>
            <person name="Jeong J.-H."/>
            <person name="Kim D."/>
            <person name="Kim S."/>
            <person name="Ryu S."/>
            <person name="Song J.Y."/>
            <person name="Lee S.K."/>
        </authorList>
    </citation>
    <scope>NUCLEOTIDE SEQUENCE [LARGE SCALE GENOMIC DNA]</scope>
    <source>
        <tissue evidence="2">Muscle</tissue>
    </source>
</reference>
<dbReference type="AlphaFoldDB" id="A0A4Z2EZ32"/>